<accession>A0A7S0L405</accession>
<dbReference type="AlphaFoldDB" id="A0A7S0L405"/>
<dbReference type="SMART" id="SM00233">
    <property type="entry name" value="PH"/>
    <property type="match status" value="1"/>
</dbReference>
<protein>
    <recommendedName>
        <fullName evidence="2">PH domain-containing protein</fullName>
    </recommendedName>
</protein>
<organism evidence="3">
    <name type="scientific">Coccolithus braarudii</name>
    <dbReference type="NCBI Taxonomy" id="221442"/>
    <lineage>
        <taxon>Eukaryota</taxon>
        <taxon>Haptista</taxon>
        <taxon>Haptophyta</taxon>
        <taxon>Prymnesiophyceae</taxon>
        <taxon>Coccolithales</taxon>
        <taxon>Coccolithaceae</taxon>
        <taxon>Coccolithus</taxon>
    </lineage>
</organism>
<feature type="domain" description="PH" evidence="2">
    <location>
        <begin position="249"/>
        <end position="374"/>
    </location>
</feature>
<dbReference type="PROSITE" id="PS50003">
    <property type="entry name" value="PH_DOMAIN"/>
    <property type="match status" value="1"/>
</dbReference>
<reference evidence="3" key="1">
    <citation type="submission" date="2021-01" db="EMBL/GenBank/DDBJ databases">
        <authorList>
            <person name="Corre E."/>
            <person name="Pelletier E."/>
            <person name="Niang G."/>
            <person name="Scheremetjew M."/>
            <person name="Finn R."/>
            <person name="Kale V."/>
            <person name="Holt S."/>
            <person name="Cochrane G."/>
            <person name="Meng A."/>
            <person name="Brown T."/>
            <person name="Cohen L."/>
        </authorList>
    </citation>
    <scope>NUCLEOTIDE SEQUENCE</scope>
    <source>
        <strain evidence="3">PLY182g</strain>
    </source>
</reference>
<evidence type="ECO:0000259" key="2">
    <source>
        <dbReference type="PROSITE" id="PS50003"/>
    </source>
</evidence>
<gene>
    <name evidence="3" type="ORF">CPEL01642_LOCUS4365</name>
</gene>
<evidence type="ECO:0000313" key="3">
    <source>
        <dbReference type="EMBL" id="CAD8601035.1"/>
    </source>
</evidence>
<evidence type="ECO:0000256" key="1">
    <source>
        <dbReference type="SAM" id="MobiDB-lite"/>
    </source>
</evidence>
<sequence length="378" mass="40733">MQRDDAKWAWLTSNDGLVACELKLLDAVAAVLQARCEAEKAYATALRPCSVQAVVLPAEIESAGAEACLQAALSLSARFQRTEDSAKDRMFALGQWIAQVKASMEHFGADAGSTRAEAQAMRVELGALRNGVRKSFDAMQARVGTLADDDELWWRAHSFRHAASRYIAEHRRQHEALFEHKHRMLAAQERARQTVAAVLAAGAADDFGSSPRSLVPGASPRRVPHSSTEPAAAADDEQSMVWLLPGNGFELLSGPLMRRHDGLFGPAWHNEYAVLTRAGSLLLFDAAETSAEHALPPGTALQTIPCIGAHAVRQGDEASTCFSLSVPAEVSVLRARLLQLAGRDSVGTPTVYHFELSDTASAKAWLNTLHQIAAPGET</sequence>
<proteinExistence type="predicted"/>
<feature type="region of interest" description="Disordered" evidence="1">
    <location>
        <begin position="209"/>
        <end position="234"/>
    </location>
</feature>
<dbReference type="EMBL" id="HBEY01009051">
    <property type="protein sequence ID" value="CAD8601035.1"/>
    <property type="molecule type" value="Transcribed_RNA"/>
</dbReference>
<name>A0A7S0L405_9EUKA</name>
<dbReference type="InterPro" id="IPR001849">
    <property type="entry name" value="PH_domain"/>
</dbReference>